<dbReference type="Pfam" id="PF03466">
    <property type="entry name" value="LysR_substrate"/>
    <property type="match status" value="1"/>
</dbReference>
<dbReference type="InterPro" id="IPR058163">
    <property type="entry name" value="LysR-type_TF_proteobact-type"/>
</dbReference>
<evidence type="ECO:0000256" key="4">
    <source>
        <dbReference type="ARBA" id="ARBA00023163"/>
    </source>
</evidence>
<dbReference type="InterPro" id="IPR000847">
    <property type="entry name" value="LysR_HTH_N"/>
</dbReference>
<dbReference type="GO" id="GO:0003700">
    <property type="term" value="F:DNA-binding transcription factor activity"/>
    <property type="evidence" value="ECO:0007669"/>
    <property type="project" value="InterPro"/>
</dbReference>
<dbReference type="SUPFAM" id="SSF46785">
    <property type="entry name" value="Winged helix' DNA-binding domain"/>
    <property type="match status" value="1"/>
</dbReference>
<proteinExistence type="inferred from homology"/>
<evidence type="ECO:0000313" key="9">
    <source>
        <dbReference type="Proteomes" id="UP000183155"/>
    </source>
</evidence>
<keyword evidence="2" id="KW-0805">Transcription regulation</keyword>
<dbReference type="FunFam" id="1.10.10.10:FF:000001">
    <property type="entry name" value="LysR family transcriptional regulator"/>
    <property type="match status" value="1"/>
</dbReference>
<evidence type="ECO:0000256" key="3">
    <source>
        <dbReference type="ARBA" id="ARBA00023125"/>
    </source>
</evidence>
<dbReference type="Pfam" id="PF00126">
    <property type="entry name" value="HTH_1"/>
    <property type="match status" value="1"/>
</dbReference>
<dbReference type="PANTHER" id="PTHR30537:SF5">
    <property type="entry name" value="HTH-TYPE TRANSCRIPTIONAL ACTIVATOR TTDR-RELATED"/>
    <property type="match status" value="1"/>
</dbReference>
<evidence type="ECO:0000256" key="1">
    <source>
        <dbReference type="ARBA" id="ARBA00009437"/>
    </source>
</evidence>
<evidence type="ECO:0000259" key="5">
    <source>
        <dbReference type="PROSITE" id="PS50931"/>
    </source>
</evidence>
<protein>
    <submittedName>
        <fullName evidence="7">DNA-binding transcriptional regulator, LysR family</fullName>
    </submittedName>
    <submittedName>
        <fullName evidence="6">LysR family transcriptional regulator</fullName>
    </submittedName>
</protein>
<dbReference type="PANTHER" id="PTHR30537">
    <property type="entry name" value="HTH-TYPE TRANSCRIPTIONAL REGULATOR"/>
    <property type="match status" value="1"/>
</dbReference>
<gene>
    <name evidence="7" type="ORF">SAMN04490203_2804</name>
    <name evidence="6" type="ORF">TU78_13360</name>
</gene>
<dbReference type="EMBL" id="FNRS01000001">
    <property type="protein sequence ID" value="SEC63872.1"/>
    <property type="molecule type" value="Genomic_DNA"/>
</dbReference>
<organism evidence="6 8">
    <name type="scientific">Pseudomonas taetrolens</name>
    <dbReference type="NCBI Taxonomy" id="47884"/>
    <lineage>
        <taxon>Bacteria</taxon>
        <taxon>Pseudomonadati</taxon>
        <taxon>Pseudomonadota</taxon>
        <taxon>Gammaproteobacteria</taxon>
        <taxon>Pseudomonadales</taxon>
        <taxon>Pseudomonadaceae</taxon>
        <taxon>Pseudomonas</taxon>
    </lineage>
</organism>
<dbReference type="Gene3D" id="1.10.10.10">
    <property type="entry name" value="Winged helix-like DNA-binding domain superfamily/Winged helix DNA-binding domain"/>
    <property type="match status" value="1"/>
</dbReference>
<reference evidence="7 9" key="2">
    <citation type="submission" date="2016-10" db="EMBL/GenBank/DDBJ databases">
        <authorList>
            <person name="Varghese N."/>
            <person name="Submissions S."/>
        </authorList>
    </citation>
    <scope>NUCLEOTIDE SEQUENCE [LARGE SCALE GENOMIC DNA]</scope>
    <source>
        <strain evidence="7 9">BS3652</strain>
    </source>
</reference>
<comment type="caution">
    <text evidence="6">The sequence shown here is derived from an EMBL/GenBank/DDBJ whole genome shotgun (WGS) entry which is preliminary data.</text>
</comment>
<dbReference type="AlphaFoldDB" id="A0A0J6GQ36"/>
<dbReference type="SUPFAM" id="SSF53850">
    <property type="entry name" value="Periplasmic binding protein-like II"/>
    <property type="match status" value="1"/>
</dbReference>
<dbReference type="Gene3D" id="3.40.190.290">
    <property type="match status" value="1"/>
</dbReference>
<dbReference type="OrthoDB" id="9786526at2"/>
<evidence type="ECO:0000313" key="6">
    <source>
        <dbReference type="EMBL" id="KMM84229.1"/>
    </source>
</evidence>
<dbReference type="InterPro" id="IPR005119">
    <property type="entry name" value="LysR_subst-bd"/>
</dbReference>
<sequence>MGRYREMQTFVAVAQAGSLAAAARYLEVSPATVMRTIASLEARLHNTLLNRTPRGVTLSPAGEQFIQSCRQILERTELADRSAAGLHARPDGKLTIALPLQMDSEVFTPIILSYLAAYPDVYLAVQASRGAPKLLEDGIDIALAIGQLPHSSEFAASLGMVRPIVCGSPDYLAAWGRPETPEDLKAHRAVVSSSPGYETDWRFLCGHSIRQIKPTPVLTCTTPRAAIRAATLGVGLTRCMSHEVYDELAGGALVPVLEKFTGLSMPAQLIYRHGRRAEARVRSFIDFASPLLRSHPAFMG</sequence>
<dbReference type="PATRIC" id="fig|47884.3.peg.3133"/>
<feature type="domain" description="HTH lysR-type" evidence="5">
    <location>
        <begin position="1"/>
        <end position="59"/>
    </location>
</feature>
<name>A0A0J6GQ36_PSETA</name>
<reference evidence="6 8" key="1">
    <citation type="submission" date="2015-02" db="EMBL/GenBank/DDBJ databases">
        <title>Pseudomonas helleri sp. nov. and Pseudomonas weihenstephanensis sp. nov., isolated from raw cows milk.</title>
        <authorList>
            <person name="von Neubeck M."/>
            <person name="Huptas C."/>
            <person name="Wenning M."/>
            <person name="Scherer S."/>
        </authorList>
    </citation>
    <scope>NUCLEOTIDE SEQUENCE [LARGE SCALE GENOMIC DNA]</scope>
    <source>
        <strain evidence="6 8">DSM 21104</strain>
    </source>
</reference>
<dbReference type="InterPro" id="IPR036390">
    <property type="entry name" value="WH_DNA-bd_sf"/>
</dbReference>
<dbReference type="Proteomes" id="UP000183155">
    <property type="component" value="Unassembled WGS sequence"/>
</dbReference>
<comment type="similarity">
    <text evidence="1">Belongs to the LysR transcriptional regulatory family.</text>
</comment>
<keyword evidence="9" id="KW-1185">Reference proteome</keyword>
<dbReference type="RefSeq" id="WP_048381974.1">
    <property type="nucleotide sequence ID" value="NZ_FNRS01000001.1"/>
</dbReference>
<keyword evidence="3 7" id="KW-0238">DNA-binding</keyword>
<dbReference type="STRING" id="47884.SAMN04490203_2804"/>
<evidence type="ECO:0000313" key="7">
    <source>
        <dbReference type="EMBL" id="SEC63872.1"/>
    </source>
</evidence>
<dbReference type="Proteomes" id="UP000036395">
    <property type="component" value="Unassembled WGS sequence"/>
</dbReference>
<accession>A0A0J6GQ36</accession>
<evidence type="ECO:0000256" key="2">
    <source>
        <dbReference type="ARBA" id="ARBA00023015"/>
    </source>
</evidence>
<dbReference type="EMBL" id="JYLA01000005">
    <property type="protein sequence ID" value="KMM84229.1"/>
    <property type="molecule type" value="Genomic_DNA"/>
</dbReference>
<dbReference type="GO" id="GO:0043565">
    <property type="term" value="F:sequence-specific DNA binding"/>
    <property type="evidence" value="ECO:0007669"/>
    <property type="project" value="TreeGrafter"/>
</dbReference>
<dbReference type="PROSITE" id="PS50931">
    <property type="entry name" value="HTH_LYSR"/>
    <property type="match status" value="1"/>
</dbReference>
<dbReference type="InterPro" id="IPR036388">
    <property type="entry name" value="WH-like_DNA-bd_sf"/>
</dbReference>
<evidence type="ECO:0000313" key="8">
    <source>
        <dbReference type="Proteomes" id="UP000036395"/>
    </source>
</evidence>
<dbReference type="GO" id="GO:0006351">
    <property type="term" value="P:DNA-templated transcription"/>
    <property type="evidence" value="ECO:0007669"/>
    <property type="project" value="TreeGrafter"/>
</dbReference>
<keyword evidence="4" id="KW-0804">Transcription</keyword>